<feature type="region of interest" description="Disordered" evidence="1">
    <location>
        <begin position="62"/>
        <end position="87"/>
    </location>
</feature>
<dbReference type="PROSITE" id="PS50006">
    <property type="entry name" value="FHA_DOMAIN"/>
    <property type="match status" value="1"/>
</dbReference>
<reference evidence="3 4" key="1">
    <citation type="journal article" date="2007" name="Proc. Natl. Acad. Sci. U.S.A.">
        <title>The tiny eukaryote Ostreococcus provides genomic insights into the paradox of plankton speciation.</title>
        <authorList>
            <person name="Palenik B."/>
            <person name="Grimwood J."/>
            <person name="Aerts A."/>
            <person name="Rouze P."/>
            <person name="Salamov A."/>
            <person name="Putnam N."/>
            <person name="Dupont C."/>
            <person name="Jorgensen R."/>
            <person name="Derelle E."/>
            <person name="Rombauts S."/>
            <person name="Zhou K."/>
            <person name="Otillar R."/>
            <person name="Merchant S.S."/>
            <person name="Podell S."/>
            <person name="Gaasterland T."/>
            <person name="Napoli C."/>
            <person name="Gendler K."/>
            <person name="Manuell A."/>
            <person name="Tai V."/>
            <person name="Vallon O."/>
            <person name="Piganeau G."/>
            <person name="Jancek S."/>
            <person name="Heijde M."/>
            <person name="Jabbari K."/>
            <person name="Bowler C."/>
            <person name="Lohr M."/>
            <person name="Robbens S."/>
            <person name="Werner G."/>
            <person name="Dubchak I."/>
            <person name="Pazour G.J."/>
            <person name="Ren Q."/>
            <person name="Paulsen I."/>
            <person name="Delwiche C."/>
            <person name="Schmutz J."/>
            <person name="Rokhsar D."/>
            <person name="Van de Peer Y."/>
            <person name="Moreau H."/>
            <person name="Grigoriev I.V."/>
        </authorList>
    </citation>
    <scope>NUCLEOTIDE SEQUENCE [LARGE SCALE GENOMIC DNA]</scope>
    <source>
        <strain evidence="3 4">CCE9901</strain>
    </source>
</reference>
<evidence type="ECO:0000313" key="4">
    <source>
        <dbReference type="Proteomes" id="UP000001568"/>
    </source>
</evidence>
<dbReference type="GeneID" id="5004133"/>
<dbReference type="EMBL" id="CP000590">
    <property type="protein sequence ID" value="ABO98191.1"/>
    <property type="molecule type" value="Genomic_DNA"/>
</dbReference>
<sequence>MTLVVITGPCAGREFELRRDGESAIGRTKRGNAVWIKGDGAVSQSHATCRWCAKREAWTISDAGSSNGTEVDGKDVEEGGEGATLRDGSVIKLGTETTVVCRTRAADERGEAGTVGEEEDEENGNRENAVVVNEGGRGAVGDGGKASAAKTKSGKRDAYAFDLDEPKSVTKVAAARKRAKATTVTAKQAHESTTAASETAEVATKAESRAAAEVGFDVPTVHEYATAQLERLQAVIRADARASVEAFRADARGLLADLLQDIKA</sequence>
<dbReference type="Gene3D" id="2.60.200.20">
    <property type="match status" value="1"/>
</dbReference>
<feature type="compositionally biased region" description="Gly residues" evidence="1">
    <location>
        <begin position="135"/>
        <end position="144"/>
    </location>
</feature>
<dbReference type="Gramene" id="ABO98191">
    <property type="protein sequence ID" value="ABO98191"/>
    <property type="gene ID" value="OSTLU_26012"/>
</dbReference>
<organism evidence="3 4">
    <name type="scientific">Ostreococcus lucimarinus (strain CCE9901)</name>
    <dbReference type="NCBI Taxonomy" id="436017"/>
    <lineage>
        <taxon>Eukaryota</taxon>
        <taxon>Viridiplantae</taxon>
        <taxon>Chlorophyta</taxon>
        <taxon>Mamiellophyceae</taxon>
        <taxon>Mamiellales</taxon>
        <taxon>Bathycoccaceae</taxon>
        <taxon>Ostreococcus</taxon>
    </lineage>
</organism>
<dbReference type="SUPFAM" id="SSF49879">
    <property type="entry name" value="SMAD/FHA domain"/>
    <property type="match status" value="1"/>
</dbReference>
<proteinExistence type="predicted"/>
<dbReference type="PANTHER" id="PTHR23308">
    <property type="entry name" value="NUCLEAR INHIBITOR OF PROTEIN PHOSPHATASE-1"/>
    <property type="match status" value="1"/>
</dbReference>
<protein>
    <recommendedName>
        <fullName evidence="2">FHA domain-containing protein</fullName>
    </recommendedName>
</protein>
<name>A4S3D0_OSTLU</name>
<dbReference type="KEGG" id="olu:OSTLU_26012"/>
<gene>
    <name evidence="3" type="ORF">OSTLU_26012</name>
</gene>
<evidence type="ECO:0000259" key="2">
    <source>
        <dbReference type="PROSITE" id="PS50006"/>
    </source>
</evidence>
<dbReference type="AlphaFoldDB" id="A4S3D0"/>
<dbReference type="InterPro" id="IPR008984">
    <property type="entry name" value="SMAD_FHA_dom_sf"/>
</dbReference>
<dbReference type="OrthoDB" id="687730at2759"/>
<dbReference type="Proteomes" id="UP000001568">
    <property type="component" value="Chromosome 10"/>
</dbReference>
<evidence type="ECO:0000256" key="1">
    <source>
        <dbReference type="SAM" id="MobiDB-lite"/>
    </source>
</evidence>
<evidence type="ECO:0000313" key="3">
    <source>
        <dbReference type="EMBL" id="ABO98191.1"/>
    </source>
</evidence>
<dbReference type="InterPro" id="IPR050923">
    <property type="entry name" value="Cell_Proc_Reg/RNA_Proc"/>
</dbReference>
<keyword evidence="4" id="KW-1185">Reference proteome</keyword>
<dbReference type="RefSeq" id="XP_001419898.1">
    <property type="nucleotide sequence ID" value="XM_001419861.1"/>
</dbReference>
<dbReference type="Pfam" id="PF00498">
    <property type="entry name" value="FHA"/>
    <property type="match status" value="1"/>
</dbReference>
<feature type="domain" description="FHA" evidence="2">
    <location>
        <begin position="23"/>
        <end position="76"/>
    </location>
</feature>
<feature type="region of interest" description="Disordered" evidence="1">
    <location>
        <begin position="107"/>
        <end position="155"/>
    </location>
</feature>
<dbReference type="InterPro" id="IPR000253">
    <property type="entry name" value="FHA_dom"/>
</dbReference>
<accession>A4S3D0</accession>
<dbReference type="HOGENOM" id="CLU_1055205_0_0_1"/>